<dbReference type="GO" id="GO:0097621">
    <property type="term" value="F:monoamine oxidase activity"/>
    <property type="evidence" value="ECO:0007669"/>
    <property type="project" value="UniProtKB-EC"/>
</dbReference>
<sequence length="889" mass="97670">MPDFCNTRDLSDPNIDWSFCPNIGAAYFYVILFALTTLAHIVQMFHSRKWYSWVIVVSGGMQTGAYVLRILAIQQPRNDSIYSTMFVLLMIAPVWTNAYAYMAFGRMVYNFTSDAKVLGIRAWRFTLLFVLLDVVAFLVQAGGASIASGDDLNNVMTGLHVYMGGVGFQQLCLLCFLGAIVRFHQHMRAQRPTQHRRKGLTLLYVEYAIVALISIRIIFRLAEYSSGIDSGIAKKEAYQYVLDSTMMLIALVLLNIWHPGRLMSGPESNLPSRKERKAAKKSGVQILGRGDEGLHEKHSGESSAGVVYVAQQPPNSTLITFAGQIGIRPDGSIPSDPVEQIREAFLNLRKCLDAAGARTEDLMKFTYYIVNYDSTNPQHRAPVSEFLGDHRPATTLISVPALALPGVIFEVDAIAAIPQLPPQQVDVAIVGAGLSGLQAAIDLQKAGLAVAVLEARDRVGGKCWSRDVGGKICDVGAAWINDTNQSRMFALAKRFGLELVPQNVQGRIVVDEGVGRFKAHPYGQLLGDGTDDAAIADVIRVRDAFEAACQQIDLHAAVVSGRRLRADLDDITFEAWIRSHDCCEDAVNALTIGARAMLGVEPRDMSALYFLDYCKSGGGYMQMRSDCKDGGQYLRIAQGTQSFSRGLASELTEGSLRLMSPVRRIEATGSSVVVTTARGVVSAKRVIVSVPTPLYKEIQFSPPLPPEKTQVSQSSKLGDYSKVILLYARPWWRSSNLCGLTQSVHGPFAVTRDSSVESAGQWSLTCFITGQPARDWMVLPAKERYEAVLTQIEKLFGPFAKVEPPIDSVEQIWRNEQWSQGCPCPVLGPGGLTAWEKVLREPAGKVHFVGTETAFEWKGYMEGAVRSGERGAEEVIKSLQGEEDVVYVM</sequence>
<feature type="transmembrane region" description="Helical" evidence="10">
    <location>
        <begin position="159"/>
        <end position="181"/>
    </location>
</feature>
<dbReference type="OrthoDB" id="5384040at2759"/>
<feature type="binding site" evidence="9">
    <location>
        <position position="662"/>
    </location>
    <ligand>
        <name>FAD</name>
        <dbReference type="ChEBI" id="CHEBI:57692"/>
    </ligand>
</feature>
<evidence type="ECO:0000256" key="8">
    <source>
        <dbReference type="ARBA" id="ARBA00048448"/>
    </source>
</evidence>
<dbReference type="STRING" id="1507870.A0A1V8TSD3"/>
<evidence type="ECO:0000313" key="12">
    <source>
        <dbReference type="EMBL" id="OQO14191.1"/>
    </source>
</evidence>
<evidence type="ECO:0000256" key="9">
    <source>
        <dbReference type="PIRSR" id="PIRSR601613-1"/>
    </source>
</evidence>
<dbReference type="InParanoid" id="A0A1V8TSD3"/>
<comment type="cofactor">
    <cofactor evidence="1 10">
        <name>FAD</name>
        <dbReference type="ChEBI" id="CHEBI:57692"/>
    </cofactor>
</comment>
<dbReference type="InterPro" id="IPR007568">
    <property type="entry name" value="RTA1"/>
</dbReference>
<feature type="binding site" evidence="9">
    <location>
        <position position="435"/>
    </location>
    <ligand>
        <name>FAD</name>
        <dbReference type="ChEBI" id="CHEBI:57692"/>
    </ligand>
</feature>
<dbReference type="Pfam" id="PF01042">
    <property type="entry name" value="Ribonuc_L-PSP"/>
    <property type="match status" value="1"/>
</dbReference>
<dbReference type="InterPro" id="IPR002937">
    <property type="entry name" value="Amino_oxidase"/>
</dbReference>
<keyword evidence="10" id="KW-0285">Flavoprotein</keyword>
<feature type="transmembrane region" description="Helical" evidence="10">
    <location>
        <begin position="125"/>
        <end position="147"/>
    </location>
</feature>
<keyword evidence="7 10" id="KW-0472">Membrane</keyword>
<dbReference type="Gene3D" id="3.50.50.60">
    <property type="entry name" value="FAD/NAD(P)-binding domain"/>
    <property type="match status" value="1"/>
</dbReference>
<evidence type="ECO:0000256" key="1">
    <source>
        <dbReference type="ARBA" id="ARBA00001974"/>
    </source>
</evidence>
<dbReference type="Pfam" id="PF01593">
    <property type="entry name" value="Amino_oxidase"/>
    <property type="match status" value="1"/>
</dbReference>
<dbReference type="InterPro" id="IPR006175">
    <property type="entry name" value="YjgF/YER057c/UK114"/>
</dbReference>
<keyword evidence="5 10" id="KW-1133">Transmembrane helix</keyword>
<organism evidence="12 13">
    <name type="scientific">Cryoendolithus antarcticus</name>
    <dbReference type="NCBI Taxonomy" id="1507870"/>
    <lineage>
        <taxon>Eukaryota</taxon>
        <taxon>Fungi</taxon>
        <taxon>Dikarya</taxon>
        <taxon>Ascomycota</taxon>
        <taxon>Pezizomycotina</taxon>
        <taxon>Dothideomycetes</taxon>
        <taxon>Dothideomycetidae</taxon>
        <taxon>Cladosporiales</taxon>
        <taxon>Cladosporiaceae</taxon>
        <taxon>Cryoendolithus</taxon>
    </lineage>
</organism>
<comment type="caution">
    <text evidence="12">The sequence shown here is derived from an EMBL/GenBank/DDBJ whole genome shotgun (WGS) entry which is preliminary data.</text>
</comment>
<feature type="binding site" evidence="9">
    <location>
        <begin position="454"/>
        <end position="455"/>
    </location>
    <ligand>
        <name>FAD</name>
        <dbReference type="ChEBI" id="CHEBI:57692"/>
    </ligand>
</feature>
<comment type="subcellular location">
    <subcellularLocation>
        <location evidence="2">Membrane</location>
        <topology evidence="2">Multi-pass membrane protein</topology>
    </subcellularLocation>
</comment>
<dbReference type="InterPro" id="IPR036188">
    <property type="entry name" value="FAD/NAD-bd_sf"/>
</dbReference>
<dbReference type="GO" id="GO:0016020">
    <property type="term" value="C:membrane"/>
    <property type="evidence" value="ECO:0007669"/>
    <property type="project" value="UniProtKB-SubCell"/>
</dbReference>
<evidence type="ECO:0000256" key="4">
    <source>
        <dbReference type="ARBA" id="ARBA00022692"/>
    </source>
</evidence>
<protein>
    <recommendedName>
        <fullName evidence="10">Amine oxidase</fullName>
        <ecNumber evidence="10">1.4.3.-</ecNumber>
    </recommendedName>
</protein>
<dbReference type="SUPFAM" id="SSF54373">
    <property type="entry name" value="FAD-linked reductases, C-terminal domain"/>
    <property type="match status" value="1"/>
</dbReference>
<feature type="transmembrane region" description="Helical" evidence="10">
    <location>
        <begin position="202"/>
        <end position="222"/>
    </location>
</feature>
<accession>A0A1V8TSD3</accession>
<dbReference type="EC" id="1.4.3.-" evidence="10"/>
<dbReference type="InterPro" id="IPR001613">
    <property type="entry name" value="Flavin_amine_oxidase"/>
</dbReference>
<dbReference type="Proteomes" id="UP000192596">
    <property type="component" value="Unassembled WGS sequence"/>
</dbReference>
<dbReference type="PRINTS" id="PR00757">
    <property type="entry name" value="AMINEOXDASEF"/>
</dbReference>
<evidence type="ECO:0000256" key="10">
    <source>
        <dbReference type="RuleBase" id="RU362067"/>
    </source>
</evidence>
<evidence type="ECO:0000313" key="13">
    <source>
        <dbReference type="Proteomes" id="UP000192596"/>
    </source>
</evidence>
<comment type="similarity">
    <text evidence="3 10">Belongs to the flavin monoamine oxidase family.</text>
</comment>
<gene>
    <name evidence="12" type="ORF">B0A48_01067</name>
</gene>
<dbReference type="PANTHER" id="PTHR43563:SF14">
    <property type="entry name" value="AMINE OXIDASE"/>
    <property type="match status" value="1"/>
</dbReference>
<dbReference type="Gene3D" id="1.10.405.10">
    <property type="entry name" value="Guanine Nucleotide Dissociation Inhibitor, domain 1"/>
    <property type="match status" value="1"/>
</dbReference>
<reference evidence="13" key="1">
    <citation type="submission" date="2017-03" db="EMBL/GenBank/DDBJ databases">
        <title>Genomes of endolithic fungi from Antarctica.</title>
        <authorList>
            <person name="Coleine C."/>
            <person name="Masonjones S."/>
            <person name="Stajich J.E."/>
        </authorList>
    </citation>
    <scope>NUCLEOTIDE SEQUENCE [LARGE SCALE GENOMIC DNA]</scope>
    <source>
        <strain evidence="13">CCFEE 5527</strain>
    </source>
</reference>
<dbReference type="EMBL" id="NAJO01000002">
    <property type="protein sequence ID" value="OQO14191.1"/>
    <property type="molecule type" value="Genomic_DNA"/>
</dbReference>
<evidence type="ECO:0000259" key="11">
    <source>
        <dbReference type="Pfam" id="PF01593"/>
    </source>
</evidence>
<keyword evidence="4 10" id="KW-0812">Transmembrane</keyword>
<evidence type="ECO:0000256" key="7">
    <source>
        <dbReference type="ARBA" id="ARBA00023136"/>
    </source>
</evidence>
<dbReference type="SUPFAM" id="SSF55298">
    <property type="entry name" value="YjgF-like"/>
    <property type="match status" value="1"/>
</dbReference>
<dbReference type="AlphaFoldDB" id="A0A1V8TSD3"/>
<keyword evidence="10" id="KW-0274">FAD</keyword>
<evidence type="ECO:0000256" key="2">
    <source>
        <dbReference type="ARBA" id="ARBA00004141"/>
    </source>
</evidence>
<feature type="binding site" evidence="9">
    <location>
        <position position="767"/>
    </location>
    <ligand>
        <name>substrate</name>
    </ligand>
</feature>
<keyword evidence="13" id="KW-1185">Reference proteome</keyword>
<dbReference type="Gene3D" id="3.30.1330.40">
    <property type="entry name" value="RutC-like"/>
    <property type="match status" value="1"/>
</dbReference>
<feature type="transmembrane region" description="Helical" evidence="10">
    <location>
        <begin position="26"/>
        <end position="43"/>
    </location>
</feature>
<dbReference type="InterPro" id="IPR035959">
    <property type="entry name" value="RutC-like_sf"/>
</dbReference>
<evidence type="ECO:0000256" key="3">
    <source>
        <dbReference type="ARBA" id="ARBA00005995"/>
    </source>
</evidence>
<feature type="domain" description="Amine oxidase" evidence="11">
    <location>
        <begin position="434"/>
        <end position="876"/>
    </location>
</feature>
<dbReference type="InterPro" id="IPR050703">
    <property type="entry name" value="Flavin_MAO"/>
</dbReference>
<name>A0A1V8TSD3_9PEZI</name>
<feature type="transmembrane region" description="Helical" evidence="10">
    <location>
        <begin position="50"/>
        <end position="68"/>
    </location>
</feature>
<feature type="transmembrane region" description="Helical" evidence="10">
    <location>
        <begin position="80"/>
        <end position="104"/>
    </location>
</feature>
<feature type="binding site" evidence="9">
    <location>
        <position position="852"/>
    </location>
    <ligand>
        <name>FAD</name>
        <dbReference type="ChEBI" id="CHEBI:57692"/>
    </ligand>
</feature>
<evidence type="ECO:0000256" key="6">
    <source>
        <dbReference type="ARBA" id="ARBA00023002"/>
    </source>
</evidence>
<dbReference type="PANTHER" id="PTHR43563">
    <property type="entry name" value="AMINE OXIDASE"/>
    <property type="match status" value="1"/>
</dbReference>
<proteinExistence type="inferred from homology"/>
<dbReference type="Pfam" id="PF04479">
    <property type="entry name" value="RTA1"/>
    <property type="match status" value="1"/>
</dbReference>
<evidence type="ECO:0000256" key="5">
    <source>
        <dbReference type="ARBA" id="ARBA00022989"/>
    </source>
</evidence>
<comment type="catalytic activity">
    <reaction evidence="8">
        <text>a secondary aliphatic amine + O2 + H2O = a primary amine + an aldehyde + H2O2</text>
        <dbReference type="Rhea" id="RHEA:26414"/>
        <dbReference type="ChEBI" id="CHEBI:15377"/>
        <dbReference type="ChEBI" id="CHEBI:15379"/>
        <dbReference type="ChEBI" id="CHEBI:16240"/>
        <dbReference type="ChEBI" id="CHEBI:17478"/>
        <dbReference type="ChEBI" id="CHEBI:58855"/>
        <dbReference type="ChEBI" id="CHEBI:65296"/>
        <dbReference type="EC" id="1.4.3.4"/>
    </reaction>
</comment>
<dbReference type="SUPFAM" id="SSF51905">
    <property type="entry name" value="FAD/NAD(P)-binding domain"/>
    <property type="match status" value="1"/>
</dbReference>
<dbReference type="Gene3D" id="3.90.660.10">
    <property type="match status" value="1"/>
</dbReference>
<keyword evidence="6 10" id="KW-0560">Oxidoreductase</keyword>